<comment type="caution">
    <text evidence="1">The sequence shown here is derived from an EMBL/GenBank/DDBJ whole genome shotgun (WGS) entry which is preliminary data.</text>
</comment>
<dbReference type="PROSITE" id="PS51257">
    <property type="entry name" value="PROKAR_LIPOPROTEIN"/>
    <property type="match status" value="1"/>
</dbReference>
<name>A0A2W4ZRA4_9BACT</name>
<evidence type="ECO:0000313" key="1">
    <source>
        <dbReference type="EMBL" id="PZO84824.1"/>
    </source>
</evidence>
<sequence>MKKPFKLYVILITFFVTGCSLTLPVQGDFNRGKERFLGQATGQIDGSGSLTITTESGIACMGKFQYADSRVSGTGTFECDDGRKGTFNFTSNGTSGLGFGKTDKGEPFKFVFGHNDIKTDW</sequence>
<organism evidence="1 2">
    <name type="scientific">Micavibrio aeruginosavorus</name>
    <dbReference type="NCBI Taxonomy" id="349221"/>
    <lineage>
        <taxon>Bacteria</taxon>
        <taxon>Pseudomonadati</taxon>
        <taxon>Bdellovibrionota</taxon>
        <taxon>Bdellovibrionia</taxon>
        <taxon>Bdellovibrionales</taxon>
        <taxon>Pseudobdellovibrionaceae</taxon>
        <taxon>Micavibrio</taxon>
    </lineage>
</organism>
<evidence type="ECO:0008006" key="3">
    <source>
        <dbReference type="Google" id="ProtNLM"/>
    </source>
</evidence>
<reference evidence="1 2" key="1">
    <citation type="submission" date="2017-08" db="EMBL/GenBank/DDBJ databases">
        <title>Infants hospitalized years apart are colonized by the same room-sourced microbial strains.</title>
        <authorList>
            <person name="Brooks B."/>
            <person name="Olm M.R."/>
            <person name="Firek B.A."/>
            <person name="Baker R."/>
            <person name="Thomas B.C."/>
            <person name="Morowitz M.J."/>
            <person name="Banfield J.F."/>
        </authorList>
    </citation>
    <scope>NUCLEOTIDE SEQUENCE [LARGE SCALE GENOMIC DNA]</scope>
    <source>
        <strain evidence="1">S2_018_000_R2_104</strain>
    </source>
</reference>
<evidence type="ECO:0000313" key="2">
    <source>
        <dbReference type="Proteomes" id="UP000249557"/>
    </source>
</evidence>
<gene>
    <name evidence="1" type="ORF">DI626_07990</name>
</gene>
<dbReference type="Proteomes" id="UP000249557">
    <property type="component" value="Unassembled WGS sequence"/>
</dbReference>
<dbReference type="AlphaFoldDB" id="A0A2W4ZRA4"/>
<dbReference type="EMBL" id="QFNK01000166">
    <property type="protein sequence ID" value="PZO84824.1"/>
    <property type="molecule type" value="Genomic_DNA"/>
</dbReference>
<proteinExistence type="predicted"/>
<accession>A0A2W4ZRA4</accession>
<protein>
    <recommendedName>
        <fullName evidence="3">Lipoprotein</fullName>
    </recommendedName>
</protein>